<dbReference type="InterPro" id="IPR050330">
    <property type="entry name" value="Bact_OuterMem_StrucFunc"/>
</dbReference>
<evidence type="ECO:0000313" key="3">
    <source>
        <dbReference type="EMBL" id="PWA07313.1"/>
    </source>
</evidence>
<comment type="caution">
    <text evidence="3">The sequence shown here is derived from an EMBL/GenBank/DDBJ whole genome shotgun (WGS) entry which is preliminary data.</text>
</comment>
<name>A0A2U1JQZ3_9FLAO</name>
<dbReference type="OrthoDB" id="9805566at2"/>
<dbReference type="RefSeq" id="WP_116723459.1">
    <property type="nucleotide sequence ID" value="NZ_QCZI01000001.1"/>
</dbReference>
<dbReference type="CDD" id="cd07185">
    <property type="entry name" value="OmpA_C-like"/>
    <property type="match status" value="1"/>
</dbReference>
<evidence type="ECO:0000313" key="4">
    <source>
        <dbReference type="Proteomes" id="UP000245449"/>
    </source>
</evidence>
<dbReference type="InterPro" id="IPR036737">
    <property type="entry name" value="OmpA-like_sf"/>
</dbReference>
<protein>
    <submittedName>
        <fullName evidence="3">Flagellar motor protein MotB</fullName>
    </submittedName>
</protein>
<proteinExistence type="predicted"/>
<dbReference type="AlphaFoldDB" id="A0A2U1JQZ3"/>
<dbReference type="Proteomes" id="UP000245449">
    <property type="component" value="Unassembled WGS sequence"/>
</dbReference>
<keyword evidence="3" id="KW-0969">Cilium</keyword>
<dbReference type="PROSITE" id="PS51123">
    <property type="entry name" value="OMPA_2"/>
    <property type="match status" value="1"/>
</dbReference>
<sequence>MNLISNSTKGSLKTKSLNNLTSKGIIVIALALLGIQAPLQAQETPVIKYTKPSWYFGVAGGANFNFYRGSTQMLNAAFTPPVAFHDGKGVGLFVAPLLEFHRPDSRWGVMLQAGYDNRKGKFDQQKTPCDCPADLSTNISYITVEPSLRFAPFKSNFYLFGGPRLAFNMDKSFTYKLGINPAYPNQEASAEVKGDLSDVKETLVSMQIGAGIDIPLSSQNNHTQFVLSPFVSFHPYFGQNPRSVETLNITTVRAGVALKFGRGSKIEAAGVPDGTSQFSVDSPSNVPVNRIESEIFPIRNYVFFNAGSTEIPNRYQLLRKNQVKDFKEDQSEVVTQKNLSGRSQRQMSVYYNVLNILGDRMEKNPSATITLVGSSEKGPEDGRAMAQSIKTYLVNVFEINPSRISIEGRTKPAIPSEQPGGTRELDLLREGDRRVSIESNSPMLLMEFQSGPTAPLKPVEIKALTEAPIESYVSFNNVGAKEAFTSWTLEIKDEKGKVQTFGPYTEDAASIPGKSILGNRTEGDYTAKMIGITQSGKLSEKETPIHVVLWTPEKVEAGIRYSIIYEFNESKATNIYEKYLTDIVTPKIPVGGTVIIHGHTDIIGDESHNQALSLARANDVKSIIANGLSKAGRSDVKFEVNGFGEDQKSAPFDNKFPEERFYNRTVVIDIIPAK</sequence>
<keyword evidence="4" id="KW-1185">Reference proteome</keyword>
<keyword evidence="3" id="KW-0282">Flagellum</keyword>
<evidence type="ECO:0000259" key="2">
    <source>
        <dbReference type="PROSITE" id="PS51123"/>
    </source>
</evidence>
<dbReference type="EMBL" id="QCZI01000001">
    <property type="protein sequence ID" value="PWA07313.1"/>
    <property type="molecule type" value="Genomic_DNA"/>
</dbReference>
<dbReference type="SUPFAM" id="SSF103088">
    <property type="entry name" value="OmpA-like"/>
    <property type="match status" value="1"/>
</dbReference>
<dbReference type="PANTHER" id="PTHR30329">
    <property type="entry name" value="STATOR ELEMENT OF FLAGELLAR MOTOR COMPLEX"/>
    <property type="match status" value="1"/>
</dbReference>
<organism evidence="3 4">
    <name type="scientific">Flavobacterium psychrotolerans</name>
    <dbReference type="NCBI Taxonomy" id="2169410"/>
    <lineage>
        <taxon>Bacteria</taxon>
        <taxon>Pseudomonadati</taxon>
        <taxon>Bacteroidota</taxon>
        <taxon>Flavobacteriia</taxon>
        <taxon>Flavobacteriales</taxon>
        <taxon>Flavobacteriaceae</taxon>
        <taxon>Flavobacterium</taxon>
    </lineage>
</organism>
<dbReference type="GO" id="GO:0016020">
    <property type="term" value="C:membrane"/>
    <property type="evidence" value="ECO:0007669"/>
    <property type="project" value="UniProtKB-UniRule"/>
</dbReference>
<keyword evidence="1" id="KW-0472">Membrane</keyword>
<dbReference type="PANTHER" id="PTHR30329:SF21">
    <property type="entry name" value="LIPOPROTEIN YIAD-RELATED"/>
    <property type="match status" value="1"/>
</dbReference>
<keyword evidence="3" id="KW-0966">Cell projection</keyword>
<accession>A0A2U1JQZ3</accession>
<dbReference type="InterPro" id="IPR006665">
    <property type="entry name" value="OmpA-like"/>
</dbReference>
<reference evidence="3 4" key="1">
    <citation type="submission" date="2018-04" db="EMBL/GenBank/DDBJ databases">
        <title>Flavobacterium sp. nov., isolated from glacier ice.</title>
        <authorList>
            <person name="Liu Q."/>
            <person name="Xin Y.-H."/>
        </authorList>
    </citation>
    <scope>NUCLEOTIDE SEQUENCE [LARGE SCALE GENOMIC DNA]</scope>
    <source>
        <strain evidence="3 4">RB1R5</strain>
    </source>
</reference>
<evidence type="ECO:0000256" key="1">
    <source>
        <dbReference type="PROSITE-ProRule" id="PRU00473"/>
    </source>
</evidence>
<dbReference type="Pfam" id="PF13568">
    <property type="entry name" value="OMP_b-brl_2"/>
    <property type="match status" value="1"/>
</dbReference>
<gene>
    <name evidence="3" type="ORF">DB895_00910</name>
</gene>
<dbReference type="InterPro" id="IPR025665">
    <property type="entry name" value="Beta-barrel_OMP_2"/>
</dbReference>
<dbReference type="Gene3D" id="3.30.1330.60">
    <property type="entry name" value="OmpA-like domain"/>
    <property type="match status" value="1"/>
</dbReference>
<feature type="domain" description="OmpA-like" evidence="2">
    <location>
        <begin position="552"/>
        <end position="674"/>
    </location>
</feature>